<evidence type="ECO:0000313" key="2">
    <source>
        <dbReference type="EMBL" id="CAH1110464.1"/>
    </source>
</evidence>
<feature type="region of interest" description="Disordered" evidence="1">
    <location>
        <begin position="195"/>
        <end position="246"/>
    </location>
</feature>
<feature type="compositionally biased region" description="Basic residues" evidence="1">
    <location>
        <begin position="215"/>
        <end position="227"/>
    </location>
</feature>
<reference evidence="2" key="1">
    <citation type="submission" date="2022-01" db="EMBL/GenBank/DDBJ databases">
        <authorList>
            <person name="King R."/>
        </authorList>
    </citation>
    <scope>NUCLEOTIDE SEQUENCE</scope>
</reference>
<evidence type="ECO:0000256" key="1">
    <source>
        <dbReference type="SAM" id="MobiDB-lite"/>
    </source>
</evidence>
<protein>
    <submittedName>
        <fullName evidence="2">Uncharacterized protein</fullName>
    </submittedName>
</protein>
<keyword evidence="3" id="KW-1185">Reference proteome</keyword>
<dbReference type="Proteomes" id="UP001153636">
    <property type="component" value="Chromosome 5"/>
</dbReference>
<dbReference type="OrthoDB" id="6780253at2759"/>
<organism evidence="2 3">
    <name type="scientific">Psylliodes chrysocephalus</name>
    <dbReference type="NCBI Taxonomy" id="3402493"/>
    <lineage>
        <taxon>Eukaryota</taxon>
        <taxon>Metazoa</taxon>
        <taxon>Ecdysozoa</taxon>
        <taxon>Arthropoda</taxon>
        <taxon>Hexapoda</taxon>
        <taxon>Insecta</taxon>
        <taxon>Pterygota</taxon>
        <taxon>Neoptera</taxon>
        <taxon>Endopterygota</taxon>
        <taxon>Coleoptera</taxon>
        <taxon>Polyphaga</taxon>
        <taxon>Cucujiformia</taxon>
        <taxon>Chrysomeloidea</taxon>
        <taxon>Chrysomelidae</taxon>
        <taxon>Galerucinae</taxon>
        <taxon>Alticini</taxon>
        <taxon>Psylliodes</taxon>
    </lineage>
</organism>
<sequence length="246" mass="28204">MPKNDEMTNSELYQKLIEANEKQTTDITSKIDHKIKDIQEKVGELESKVNLINKKVINNERMIRRNGVVVFGLEVDKSDFIKSTTQKLNTLLGTSITRADLNNIYLGNEKEPKPRINIEFTSYLKKQEIFGNIKKLKGSGVGIVNDLSYEERQSQKVLKDHLQNAKNQNLQAKIKGTRLEIEGVLYNIEDLKRLEEEGANNESSSEEETEDKEKLNKKKTKTNKRKSGQIIYSPPAERNLRSGIKK</sequence>
<evidence type="ECO:0000313" key="3">
    <source>
        <dbReference type="Proteomes" id="UP001153636"/>
    </source>
</evidence>
<gene>
    <name evidence="2" type="ORF">PSYICH_LOCUS11563</name>
</gene>
<dbReference type="EMBL" id="OV651817">
    <property type="protein sequence ID" value="CAH1110464.1"/>
    <property type="molecule type" value="Genomic_DNA"/>
</dbReference>
<dbReference type="AlphaFoldDB" id="A0A9P0GCD1"/>
<accession>A0A9P0GCD1</accession>
<proteinExistence type="predicted"/>
<name>A0A9P0GCD1_9CUCU</name>